<name>A0AAD5S4X2_9FUNG</name>
<feature type="compositionally biased region" description="Basic and acidic residues" evidence="1">
    <location>
        <begin position="12"/>
        <end position="21"/>
    </location>
</feature>
<dbReference type="Proteomes" id="UP001212841">
    <property type="component" value="Unassembled WGS sequence"/>
</dbReference>
<keyword evidence="3" id="KW-1185">Reference proteome</keyword>
<evidence type="ECO:0000313" key="2">
    <source>
        <dbReference type="EMBL" id="KAJ3046350.1"/>
    </source>
</evidence>
<comment type="caution">
    <text evidence="2">The sequence shown here is derived from an EMBL/GenBank/DDBJ whole genome shotgun (WGS) entry which is preliminary data.</text>
</comment>
<dbReference type="EMBL" id="JADGJD010001184">
    <property type="protein sequence ID" value="KAJ3046350.1"/>
    <property type="molecule type" value="Genomic_DNA"/>
</dbReference>
<sequence>MKSVEGTVRASRKMDRKETVGRPEVRTILEEIVGGEFKRLMDIAKRVRTDD</sequence>
<evidence type="ECO:0000256" key="1">
    <source>
        <dbReference type="SAM" id="MobiDB-lite"/>
    </source>
</evidence>
<accession>A0AAD5S4X2</accession>
<feature type="region of interest" description="Disordered" evidence="1">
    <location>
        <begin position="1"/>
        <end position="21"/>
    </location>
</feature>
<gene>
    <name evidence="2" type="ORF">HK097_000948</name>
</gene>
<protein>
    <submittedName>
        <fullName evidence="2">Uncharacterized protein</fullName>
    </submittedName>
</protein>
<reference evidence="2" key="1">
    <citation type="submission" date="2020-05" db="EMBL/GenBank/DDBJ databases">
        <title>Phylogenomic resolution of chytrid fungi.</title>
        <authorList>
            <person name="Stajich J.E."/>
            <person name="Amses K."/>
            <person name="Simmons R."/>
            <person name="Seto K."/>
            <person name="Myers J."/>
            <person name="Bonds A."/>
            <person name="Quandt C.A."/>
            <person name="Barry K."/>
            <person name="Liu P."/>
            <person name="Grigoriev I."/>
            <person name="Longcore J.E."/>
            <person name="James T.Y."/>
        </authorList>
    </citation>
    <scope>NUCLEOTIDE SEQUENCE</scope>
    <source>
        <strain evidence="2">JEL0318</strain>
    </source>
</reference>
<evidence type="ECO:0000313" key="3">
    <source>
        <dbReference type="Proteomes" id="UP001212841"/>
    </source>
</evidence>
<dbReference type="AlphaFoldDB" id="A0AAD5S4X2"/>
<proteinExistence type="predicted"/>
<organism evidence="2 3">
    <name type="scientific">Rhizophlyctis rosea</name>
    <dbReference type="NCBI Taxonomy" id="64517"/>
    <lineage>
        <taxon>Eukaryota</taxon>
        <taxon>Fungi</taxon>
        <taxon>Fungi incertae sedis</taxon>
        <taxon>Chytridiomycota</taxon>
        <taxon>Chytridiomycota incertae sedis</taxon>
        <taxon>Chytridiomycetes</taxon>
        <taxon>Rhizophlyctidales</taxon>
        <taxon>Rhizophlyctidaceae</taxon>
        <taxon>Rhizophlyctis</taxon>
    </lineage>
</organism>